<keyword evidence="1 4" id="KW-0560">Oxidoreductase</keyword>
<dbReference type="Proteomes" id="UP000238823">
    <property type="component" value="Unassembled WGS sequence"/>
</dbReference>
<accession>A0A2S9XU50</accession>
<evidence type="ECO:0000313" key="4">
    <source>
        <dbReference type="EMBL" id="PRP96260.1"/>
    </source>
</evidence>
<protein>
    <submittedName>
        <fullName evidence="4">Putative oxidoreductase YcjS</fullName>
        <ecNumber evidence="4">1.-.-.-</ecNumber>
    </submittedName>
</protein>
<reference evidence="4 5" key="1">
    <citation type="submission" date="2018-03" db="EMBL/GenBank/DDBJ databases">
        <title>Draft Genome Sequences of the Obligatory Marine Myxobacteria Enhygromyxa salina SWB007.</title>
        <authorList>
            <person name="Poehlein A."/>
            <person name="Moghaddam J.A."/>
            <person name="Harms H."/>
            <person name="Alanjari M."/>
            <person name="Koenig G.M."/>
            <person name="Daniel R."/>
            <person name="Schaeberle T.F."/>
        </authorList>
    </citation>
    <scope>NUCLEOTIDE SEQUENCE [LARGE SCALE GENOMIC DNA]</scope>
    <source>
        <strain evidence="4 5">SWB007</strain>
    </source>
</reference>
<evidence type="ECO:0000259" key="2">
    <source>
        <dbReference type="Pfam" id="PF01408"/>
    </source>
</evidence>
<organism evidence="4 5">
    <name type="scientific">Enhygromyxa salina</name>
    <dbReference type="NCBI Taxonomy" id="215803"/>
    <lineage>
        <taxon>Bacteria</taxon>
        <taxon>Pseudomonadati</taxon>
        <taxon>Myxococcota</taxon>
        <taxon>Polyangia</taxon>
        <taxon>Nannocystales</taxon>
        <taxon>Nannocystaceae</taxon>
        <taxon>Enhygromyxa</taxon>
    </lineage>
</organism>
<dbReference type="PANTHER" id="PTHR43818">
    <property type="entry name" value="BCDNA.GH03377"/>
    <property type="match status" value="1"/>
</dbReference>
<dbReference type="PANTHER" id="PTHR43818:SF11">
    <property type="entry name" value="BCDNA.GH03377"/>
    <property type="match status" value="1"/>
</dbReference>
<dbReference type="GO" id="GO:0016491">
    <property type="term" value="F:oxidoreductase activity"/>
    <property type="evidence" value="ECO:0007669"/>
    <property type="project" value="UniProtKB-KW"/>
</dbReference>
<name>A0A2S9XU50_9BACT</name>
<dbReference type="Gene3D" id="3.40.50.720">
    <property type="entry name" value="NAD(P)-binding Rossmann-like Domain"/>
    <property type="match status" value="1"/>
</dbReference>
<dbReference type="Pfam" id="PF01408">
    <property type="entry name" value="GFO_IDH_MocA"/>
    <property type="match status" value="1"/>
</dbReference>
<dbReference type="InterPro" id="IPR000683">
    <property type="entry name" value="Gfo/Idh/MocA-like_OxRdtase_N"/>
</dbReference>
<dbReference type="Gene3D" id="3.30.360.10">
    <property type="entry name" value="Dihydrodipicolinate Reductase, domain 2"/>
    <property type="match status" value="1"/>
</dbReference>
<comment type="caution">
    <text evidence="4">The sequence shown here is derived from an EMBL/GenBank/DDBJ whole genome shotgun (WGS) entry which is preliminary data.</text>
</comment>
<dbReference type="InterPro" id="IPR055170">
    <property type="entry name" value="GFO_IDH_MocA-like_dom"/>
</dbReference>
<evidence type="ECO:0000256" key="1">
    <source>
        <dbReference type="ARBA" id="ARBA00023002"/>
    </source>
</evidence>
<dbReference type="SUPFAM" id="SSF51735">
    <property type="entry name" value="NAD(P)-binding Rossmann-fold domains"/>
    <property type="match status" value="1"/>
</dbReference>
<dbReference type="Pfam" id="PF22725">
    <property type="entry name" value="GFO_IDH_MocA_C3"/>
    <property type="match status" value="1"/>
</dbReference>
<dbReference type="EMBL" id="PVNL01000135">
    <property type="protein sequence ID" value="PRP96260.1"/>
    <property type="molecule type" value="Genomic_DNA"/>
</dbReference>
<dbReference type="InterPro" id="IPR050463">
    <property type="entry name" value="Gfo/Idh/MocA_oxidrdct_glycsds"/>
</dbReference>
<dbReference type="GO" id="GO:0000166">
    <property type="term" value="F:nucleotide binding"/>
    <property type="evidence" value="ECO:0007669"/>
    <property type="project" value="InterPro"/>
</dbReference>
<evidence type="ECO:0000259" key="3">
    <source>
        <dbReference type="Pfam" id="PF22725"/>
    </source>
</evidence>
<dbReference type="EC" id="1.-.-.-" evidence="4"/>
<feature type="domain" description="Gfo/Idh/MocA-like oxidoreductase N-terminal" evidence="2">
    <location>
        <begin position="2"/>
        <end position="115"/>
    </location>
</feature>
<evidence type="ECO:0000313" key="5">
    <source>
        <dbReference type="Proteomes" id="UP000238823"/>
    </source>
</evidence>
<proteinExistence type="predicted"/>
<dbReference type="AlphaFoldDB" id="A0A2S9XU50"/>
<gene>
    <name evidence="4" type="primary">ycjS</name>
    <name evidence="4" type="ORF">ENSA7_70740</name>
</gene>
<sequence length="343" mass="36880">MGTGWIGRHRITSLVEADAAEIVALCDVEPRSLVAAGALAPGAARYSLFEQMLASEELDGVVIATPSALHADQCLAALERGHAVFCQKPLARTAAEARRVVGAAADADRLLGVDFSYRHLRAARELRRLIASGELGQIFAADLVFHNAYGPDQSWFYDVERSGGGCVIDLGVHLVDLALWMLDWPSLDAVHSRCYFEGRPLDDRSTHAEDYAVAQLDLAGGRCIRMACSWRAHAGRDCVVEASFFGTRGGASIKNVDGSFHDFVGEQFRGTSRELLASPPDAAWAGRAIVDWATTLAIDPSFDVGAWNVVEVSEALDRIYVGGAEGTSEGSAKREGSTWPAVY</sequence>
<dbReference type="InterPro" id="IPR036291">
    <property type="entry name" value="NAD(P)-bd_dom_sf"/>
</dbReference>
<feature type="domain" description="GFO/IDH/MocA-like oxidoreductase" evidence="3">
    <location>
        <begin position="124"/>
        <end position="251"/>
    </location>
</feature>
<dbReference type="SUPFAM" id="SSF55347">
    <property type="entry name" value="Glyceraldehyde-3-phosphate dehydrogenase-like, C-terminal domain"/>
    <property type="match status" value="1"/>
</dbReference>